<dbReference type="EMBL" id="FZOQ01000027">
    <property type="protein sequence ID" value="SNT14957.1"/>
    <property type="molecule type" value="Genomic_DNA"/>
</dbReference>
<dbReference type="OrthoDB" id="853622at2"/>
<keyword evidence="2" id="KW-1185">Reference proteome</keyword>
<organism evidence="1 2">
    <name type="scientific">Pontibacter ummariensis</name>
    <dbReference type="NCBI Taxonomy" id="1610492"/>
    <lineage>
        <taxon>Bacteria</taxon>
        <taxon>Pseudomonadati</taxon>
        <taxon>Bacteroidota</taxon>
        <taxon>Cytophagia</taxon>
        <taxon>Cytophagales</taxon>
        <taxon>Hymenobacteraceae</taxon>
        <taxon>Pontibacter</taxon>
    </lineage>
</organism>
<dbReference type="RefSeq" id="WP_089321282.1">
    <property type="nucleotide sequence ID" value="NZ_FZOQ01000027.1"/>
</dbReference>
<dbReference type="PROSITE" id="PS51257">
    <property type="entry name" value="PROKAR_LIPOPROTEIN"/>
    <property type="match status" value="1"/>
</dbReference>
<accession>A0A239K9A0</accession>
<sequence length="65" mass="7155">MNTKLKGLGRFVEQLNFNLNSLLIAMAAVGCAVLVETRDIDYTYPLELVLKGIVNDTVILTISTK</sequence>
<name>A0A239K9A0_9BACT</name>
<dbReference type="Proteomes" id="UP000198432">
    <property type="component" value="Unassembled WGS sequence"/>
</dbReference>
<dbReference type="AlphaFoldDB" id="A0A239K9A0"/>
<protein>
    <submittedName>
        <fullName evidence="1">Uncharacterized protein</fullName>
    </submittedName>
</protein>
<evidence type="ECO:0000313" key="2">
    <source>
        <dbReference type="Proteomes" id="UP000198432"/>
    </source>
</evidence>
<proteinExistence type="predicted"/>
<evidence type="ECO:0000313" key="1">
    <source>
        <dbReference type="EMBL" id="SNT14957.1"/>
    </source>
</evidence>
<reference evidence="2" key="1">
    <citation type="submission" date="2017-06" db="EMBL/GenBank/DDBJ databases">
        <authorList>
            <person name="Varghese N."/>
            <person name="Submissions S."/>
        </authorList>
    </citation>
    <scope>NUCLEOTIDE SEQUENCE [LARGE SCALE GENOMIC DNA]</scope>
    <source>
        <strain evidence="2">NKM1</strain>
    </source>
</reference>
<gene>
    <name evidence="1" type="ORF">SAMN06296052_12756</name>
</gene>